<feature type="region of interest" description="Disordered" evidence="1">
    <location>
        <begin position="228"/>
        <end position="257"/>
    </location>
</feature>
<dbReference type="InterPro" id="IPR012337">
    <property type="entry name" value="RNaseH-like_sf"/>
</dbReference>
<dbReference type="EMBL" id="KV003152">
    <property type="protein sequence ID" value="KZV37190.1"/>
    <property type="molecule type" value="Genomic_DNA"/>
</dbReference>
<gene>
    <name evidence="3" type="ORF">F511_15110</name>
</gene>
<dbReference type="InterPro" id="IPR057670">
    <property type="entry name" value="SH3_retrovirus"/>
</dbReference>
<sequence>MIAREGCGFFLLKQKSDALNKFQEWHKFTEKHTGLKVKTLRTDNGLEFCSREFDEYCKGSGIARHLTVPGTLQQNGVAERMNRTLLERVRCMLSHSGLSKGFWAEAVVTAAYIINRCPSTAIELKTHVHKWNGEPQTLDNLRVFGCEAYAHVKQGKLEARAVRCVFLGYPEGVKGYKLWCIEPGQKKTIISRDVTFNEIVFPLKPNFSDTYIGDSNLKTSTTRVEVELPVNQSETEGGAQSELSGHDTEEETGVDDYQLTRDRQRRAAKPTQRYGYADLITFALNVASDVDKEEPATVSEALNSQEREKWQRAMEEEMNSLMKNRTWELVPKPVDQRVIGCKWIFKKKDGISGD</sequence>
<dbReference type="AlphaFoldDB" id="A0A2Z7BYC1"/>
<dbReference type="Proteomes" id="UP000250235">
    <property type="component" value="Unassembled WGS sequence"/>
</dbReference>
<dbReference type="OrthoDB" id="1933590at2759"/>
<dbReference type="InterPro" id="IPR001584">
    <property type="entry name" value="Integrase_cat-core"/>
</dbReference>
<dbReference type="InterPro" id="IPR036397">
    <property type="entry name" value="RNaseH_sf"/>
</dbReference>
<dbReference type="Pfam" id="PF25597">
    <property type="entry name" value="SH3_retrovirus"/>
    <property type="match status" value="1"/>
</dbReference>
<organism evidence="3 4">
    <name type="scientific">Dorcoceras hygrometricum</name>
    <dbReference type="NCBI Taxonomy" id="472368"/>
    <lineage>
        <taxon>Eukaryota</taxon>
        <taxon>Viridiplantae</taxon>
        <taxon>Streptophyta</taxon>
        <taxon>Embryophyta</taxon>
        <taxon>Tracheophyta</taxon>
        <taxon>Spermatophyta</taxon>
        <taxon>Magnoliopsida</taxon>
        <taxon>eudicotyledons</taxon>
        <taxon>Gunneridae</taxon>
        <taxon>Pentapetalae</taxon>
        <taxon>asterids</taxon>
        <taxon>lamiids</taxon>
        <taxon>Lamiales</taxon>
        <taxon>Gesneriaceae</taxon>
        <taxon>Didymocarpoideae</taxon>
        <taxon>Trichosporeae</taxon>
        <taxon>Loxocarpinae</taxon>
        <taxon>Dorcoceras</taxon>
    </lineage>
</organism>
<evidence type="ECO:0000256" key="1">
    <source>
        <dbReference type="SAM" id="MobiDB-lite"/>
    </source>
</evidence>
<evidence type="ECO:0000313" key="4">
    <source>
        <dbReference type="Proteomes" id="UP000250235"/>
    </source>
</evidence>
<proteinExistence type="predicted"/>
<evidence type="ECO:0000259" key="2">
    <source>
        <dbReference type="PROSITE" id="PS50994"/>
    </source>
</evidence>
<dbReference type="PANTHER" id="PTHR42648">
    <property type="entry name" value="TRANSPOSASE, PUTATIVE-RELATED"/>
    <property type="match status" value="1"/>
</dbReference>
<dbReference type="SUPFAM" id="SSF53098">
    <property type="entry name" value="Ribonuclease H-like"/>
    <property type="match status" value="1"/>
</dbReference>
<dbReference type="GO" id="GO:0003676">
    <property type="term" value="F:nucleic acid binding"/>
    <property type="evidence" value="ECO:0007669"/>
    <property type="project" value="InterPro"/>
</dbReference>
<accession>A0A2Z7BYC1</accession>
<dbReference type="InterPro" id="IPR039537">
    <property type="entry name" value="Retrotran_Ty1/copia-like"/>
</dbReference>
<dbReference type="PROSITE" id="PS50994">
    <property type="entry name" value="INTEGRASE"/>
    <property type="match status" value="1"/>
</dbReference>
<reference evidence="3 4" key="1">
    <citation type="journal article" date="2015" name="Proc. Natl. Acad. Sci. U.S.A.">
        <title>The resurrection genome of Boea hygrometrica: A blueprint for survival of dehydration.</title>
        <authorList>
            <person name="Xiao L."/>
            <person name="Yang G."/>
            <person name="Zhang L."/>
            <person name="Yang X."/>
            <person name="Zhao S."/>
            <person name="Ji Z."/>
            <person name="Zhou Q."/>
            <person name="Hu M."/>
            <person name="Wang Y."/>
            <person name="Chen M."/>
            <person name="Xu Y."/>
            <person name="Jin H."/>
            <person name="Xiao X."/>
            <person name="Hu G."/>
            <person name="Bao F."/>
            <person name="Hu Y."/>
            <person name="Wan P."/>
            <person name="Li L."/>
            <person name="Deng X."/>
            <person name="Kuang T."/>
            <person name="Xiang C."/>
            <person name="Zhu J.K."/>
            <person name="Oliver M.J."/>
            <person name="He Y."/>
        </authorList>
    </citation>
    <scope>NUCLEOTIDE SEQUENCE [LARGE SCALE GENOMIC DNA]</scope>
    <source>
        <strain evidence="4">cv. XS01</strain>
    </source>
</reference>
<dbReference type="Gene3D" id="3.30.420.10">
    <property type="entry name" value="Ribonuclease H-like superfamily/Ribonuclease H"/>
    <property type="match status" value="1"/>
</dbReference>
<dbReference type="GO" id="GO:0015074">
    <property type="term" value="P:DNA integration"/>
    <property type="evidence" value="ECO:0007669"/>
    <property type="project" value="InterPro"/>
</dbReference>
<evidence type="ECO:0000313" key="3">
    <source>
        <dbReference type="EMBL" id="KZV37190.1"/>
    </source>
</evidence>
<dbReference type="PANTHER" id="PTHR42648:SF28">
    <property type="entry name" value="TRANSPOSON-ENCODED PROTEIN WITH RIBONUCLEASE H-LIKE AND RETROVIRUS ZINC FINGER-LIKE DOMAINS"/>
    <property type="match status" value="1"/>
</dbReference>
<keyword evidence="4" id="KW-1185">Reference proteome</keyword>
<name>A0A2Z7BYC1_9LAMI</name>
<feature type="domain" description="Integrase catalytic" evidence="2">
    <location>
        <begin position="38"/>
        <end position="135"/>
    </location>
</feature>
<protein>
    <recommendedName>
        <fullName evidence="2">Integrase catalytic domain-containing protein</fullName>
    </recommendedName>
</protein>